<gene>
    <name evidence="7" type="ORF">EFL26_17860</name>
</gene>
<evidence type="ECO:0000259" key="6">
    <source>
        <dbReference type="Pfam" id="PF12698"/>
    </source>
</evidence>
<name>A0A3N0GJ71_9ACTN</name>
<feature type="transmembrane region" description="Helical" evidence="5">
    <location>
        <begin position="477"/>
        <end position="499"/>
    </location>
</feature>
<dbReference type="InterPro" id="IPR017500">
    <property type="entry name" value="Phage_infect_YhgE_N"/>
</dbReference>
<proteinExistence type="predicted"/>
<keyword evidence="8" id="KW-1185">Reference proteome</keyword>
<keyword evidence="2 5" id="KW-0812">Transmembrane</keyword>
<dbReference type="EMBL" id="RJSF01000044">
    <property type="protein sequence ID" value="RNM12503.1"/>
    <property type="molecule type" value="Genomic_DNA"/>
</dbReference>
<dbReference type="NCBIfam" id="TIGR03057">
    <property type="entry name" value="xxxLxxG_by_4"/>
    <property type="match status" value="1"/>
</dbReference>
<comment type="caution">
    <text evidence="7">The sequence shown here is derived from an EMBL/GenBank/DDBJ whole genome shotgun (WGS) entry which is preliminary data.</text>
</comment>
<feature type="transmembrane region" description="Helical" evidence="5">
    <location>
        <begin position="511"/>
        <end position="531"/>
    </location>
</feature>
<accession>A0A3N0GJ71</accession>
<evidence type="ECO:0000256" key="3">
    <source>
        <dbReference type="ARBA" id="ARBA00022989"/>
    </source>
</evidence>
<evidence type="ECO:0000256" key="1">
    <source>
        <dbReference type="ARBA" id="ARBA00004141"/>
    </source>
</evidence>
<dbReference type="RefSeq" id="WP_123224267.1">
    <property type="nucleotide sequence ID" value="NZ_RJSF01000044.1"/>
</dbReference>
<dbReference type="AlphaFoldDB" id="A0A3N0GJ71"/>
<dbReference type="GO" id="GO:0140359">
    <property type="term" value="F:ABC-type transporter activity"/>
    <property type="evidence" value="ECO:0007669"/>
    <property type="project" value="InterPro"/>
</dbReference>
<dbReference type="OrthoDB" id="9811483at2"/>
<evidence type="ECO:0000256" key="5">
    <source>
        <dbReference type="SAM" id="Phobius"/>
    </source>
</evidence>
<protein>
    <submittedName>
        <fullName evidence="7">YhgE/Pip domain-containing protein</fullName>
    </submittedName>
</protein>
<feature type="transmembrane region" description="Helical" evidence="5">
    <location>
        <begin position="583"/>
        <end position="609"/>
    </location>
</feature>
<comment type="subcellular location">
    <subcellularLocation>
        <location evidence="1">Membrane</location>
        <topology evidence="1">Multi-pass membrane protein</topology>
    </subcellularLocation>
</comment>
<feature type="transmembrane region" description="Helical" evidence="5">
    <location>
        <begin position="20"/>
        <end position="41"/>
    </location>
</feature>
<feature type="transmembrane region" description="Helical" evidence="5">
    <location>
        <begin position="538"/>
        <end position="557"/>
    </location>
</feature>
<dbReference type="GO" id="GO:0016020">
    <property type="term" value="C:membrane"/>
    <property type="evidence" value="ECO:0007669"/>
    <property type="project" value="UniProtKB-SubCell"/>
</dbReference>
<sequence>MTSIRMALTELQRITAGRLARIAVLALVLVPTLYGGLYLYANHDPYQNLDQVPAALVVLDRGSTDPAGKQINAGQEVAAELVEQGSFDWHEVGAARARDGVREGRYDFALTVPADFSAALTSSARFDPEQARLTMTTNDANSYLSTTIADTVTARVRDAIASRVGSAAAEQFLLGFGRIRGSLQEAADGAQTLKDGLDTAASGAAQLDRGATRLRAGSTQLASGLATLQQRTASLPAQTAQLADGAQAVANGDAKLAAVGDNLRAFSIAAKNAYYDRRVDLENRMSALGLTDAQQNQLLDVYDQLATPVNDADAAVARGSARLDALATGAGQVAAGARTLADATPALVSGIRQARHGADDVSAGAGRLQAGAAELDSGLGQLAAGSGTLAQKLSDGVASIPDVTDNQRSRIARTIGDPVGIRGVSQAKAGSYGAGLAPFFMSLAAWIGGYVLFLLVRPLSRRAMAANQTPLRVALGGWLTPALVGVAQMAALLAVVGLAVRIVPENLPGTLLFLILMSATFVAIVHALNAWLGAAGQFLGLVLMVLQLVTAGGTFPWQTIPQPLHWLHHVLPMGYAVDGLRQLMYGGLSTLVLRDVVVLLVWLAVALLATSRAARAQRIWTVQRVKPELAL</sequence>
<evidence type="ECO:0000256" key="4">
    <source>
        <dbReference type="ARBA" id="ARBA00023136"/>
    </source>
</evidence>
<dbReference type="PANTHER" id="PTHR43077">
    <property type="entry name" value="TRANSPORT PERMEASE YVFS-RELATED"/>
    <property type="match status" value="1"/>
</dbReference>
<organism evidence="7 8">
    <name type="scientific">Nocardioides pocheonensis</name>
    <dbReference type="NCBI Taxonomy" id="661485"/>
    <lineage>
        <taxon>Bacteria</taxon>
        <taxon>Bacillati</taxon>
        <taxon>Actinomycetota</taxon>
        <taxon>Actinomycetes</taxon>
        <taxon>Propionibacteriales</taxon>
        <taxon>Nocardioidaceae</taxon>
        <taxon>Nocardioides</taxon>
    </lineage>
</organism>
<dbReference type="NCBIfam" id="TIGR03061">
    <property type="entry name" value="pip_yhgE_Nterm"/>
    <property type="match status" value="1"/>
</dbReference>
<feature type="transmembrane region" description="Helical" evidence="5">
    <location>
        <begin position="432"/>
        <end position="456"/>
    </location>
</feature>
<keyword evidence="3 5" id="KW-1133">Transmembrane helix</keyword>
<dbReference type="NCBIfam" id="TIGR03062">
    <property type="entry name" value="pip_yhgE_Cterm"/>
    <property type="match status" value="1"/>
</dbReference>
<dbReference type="Proteomes" id="UP000279994">
    <property type="component" value="Unassembled WGS sequence"/>
</dbReference>
<evidence type="ECO:0000256" key="2">
    <source>
        <dbReference type="ARBA" id="ARBA00022692"/>
    </source>
</evidence>
<dbReference type="InterPro" id="IPR023908">
    <property type="entry name" value="xxxLxxG_rpt"/>
</dbReference>
<dbReference type="InterPro" id="IPR051328">
    <property type="entry name" value="T7SS_ABC-Transporter"/>
</dbReference>
<evidence type="ECO:0000313" key="7">
    <source>
        <dbReference type="EMBL" id="RNM12503.1"/>
    </source>
</evidence>
<dbReference type="Pfam" id="PF12698">
    <property type="entry name" value="ABC2_membrane_3"/>
    <property type="match status" value="1"/>
</dbReference>
<evidence type="ECO:0000313" key="8">
    <source>
        <dbReference type="Proteomes" id="UP000279994"/>
    </source>
</evidence>
<dbReference type="InterPro" id="IPR013525">
    <property type="entry name" value="ABC2_TM"/>
</dbReference>
<feature type="domain" description="ABC-2 type transporter transmembrane" evidence="6">
    <location>
        <begin position="426"/>
        <end position="610"/>
    </location>
</feature>
<dbReference type="PANTHER" id="PTHR43077:SF5">
    <property type="entry name" value="PHAGE INFECTION PROTEIN"/>
    <property type="match status" value="1"/>
</dbReference>
<keyword evidence="4 5" id="KW-0472">Membrane</keyword>
<reference evidence="7 8" key="1">
    <citation type="submission" date="2018-11" db="EMBL/GenBank/DDBJ databases">
        <authorList>
            <person name="Li F."/>
        </authorList>
    </citation>
    <scope>NUCLEOTIDE SEQUENCE [LARGE SCALE GENOMIC DNA]</scope>
    <source>
        <strain evidence="7 8">Gsoil 818</strain>
    </source>
</reference>
<dbReference type="InterPro" id="IPR017501">
    <property type="entry name" value="Phage_infect_YhgE_C"/>
</dbReference>